<dbReference type="CDD" id="cd02966">
    <property type="entry name" value="TlpA_like_family"/>
    <property type="match status" value="1"/>
</dbReference>
<protein>
    <submittedName>
        <fullName evidence="7">Thiol-disulfide isomerase or thioredoxin</fullName>
    </submittedName>
</protein>
<feature type="chain" id="PRO_5011492814" evidence="5">
    <location>
        <begin position="24"/>
        <end position="456"/>
    </location>
</feature>
<dbReference type="InterPro" id="IPR013766">
    <property type="entry name" value="Thioredoxin_domain"/>
</dbReference>
<reference evidence="7 8" key="1">
    <citation type="submission" date="2016-10" db="EMBL/GenBank/DDBJ databases">
        <authorList>
            <person name="de Groot N.N."/>
        </authorList>
    </citation>
    <scope>NUCLEOTIDE SEQUENCE [LARGE SCALE GENOMIC DNA]</scope>
    <source>
        <strain evidence="7 8">DSM 18684</strain>
    </source>
</reference>
<dbReference type="GO" id="GO:0016853">
    <property type="term" value="F:isomerase activity"/>
    <property type="evidence" value="ECO:0007669"/>
    <property type="project" value="UniProtKB-KW"/>
</dbReference>
<evidence type="ECO:0000256" key="5">
    <source>
        <dbReference type="SAM" id="SignalP"/>
    </source>
</evidence>
<dbReference type="Gene3D" id="3.40.30.10">
    <property type="entry name" value="Glutaredoxin"/>
    <property type="match status" value="1"/>
</dbReference>
<accession>A0A1I2TSP2</accession>
<dbReference type="InterPro" id="IPR036249">
    <property type="entry name" value="Thioredoxin-like_sf"/>
</dbReference>
<dbReference type="GO" id="GO:0030313">
    <property type="term" value="C:cell envelope"/>
    <property type="evidence" value="ECO:0007669"/>
    <property type="project" value="UniProtKB-SubCell"/>
</dbReference>
<evidence type="ECO:0000313" key="8">
    <source>
        <dbReference type="Proteomes" id="UP000199666"/>
    </source>
</evidence>
<name>A0A1I2TSP2_9SPHI</name>
<proteinExistence type="predicted"/>
<dbReference type="SUPFAM" id="SSF52833">
    <property type="entry name" value="Thioredoxin-like"/>
    <property type="match status" value="1"/>
</dbReference>
<feature type="domain" description="Thioredoxin" evidence="6">
    <location>
        <begin position="311"/>
        <end position="445"/>
    </location>
</feature>
<organism evidence="7 8">
    <name type="scientific">Pedobacter insulae</name>
    <dbReference type="NCBI Taxonomy" id="414048"/>
    <lineage>
        <taxon>Bacteria</taxon>
        <taxon>Pseudomonadati</taxon>
        <taxon>Bacteroidota</taxon>
        <taxon>Sphingobacteriia</taxon>
        <taxon>Sphingobacteriales</taxon>
        <taxon>Sphingobacteriaceae</taxon>
        <taxon>Pedobacter</taxon>
    </lineage>
</organism>
<keyword evidence="4" id="KW-0676">Redox-active center</keyword>
<dbReference type="EMBL" id="FOPP01000001">
    <property type="protein sequence ID" value="SFG67878.1"/>
    <property type="molecule type" value="Genomic_DNA"/>
</dbReference>
<gene>
    <name evidence="7" type="ORF">SAMN04489864_101569</name>
</gene>
<keyword evidence="3" id="KW-1015">Disulfide bond</keyword>
<dbReference type="PROSITE" id="PS51352">
    <property type="entry name" value="THIOREDOXIN_2"/>
    <property type="match status" value="1"/>
</dbReference>
<keyword evidence="5" id="KW-0732">Signal</keyword>
<feature type="signal peptide" evidence="5">
    <location>
        <begin position="1"/>
        <end position="23"/>
    </location>
</feature>
<evidence type="ECO:0000256" key="4">
    <source>
        <dbReference type="ARBA" id="ARBA00023284"/>
    </source>
</evidence>
<dbReference type="InterPro" id="IPR013740">
    <property type="entry name" value="Redoxin"/>
</dbReference>
<dbReference type="Pfam" id="PF08534">
    <property type="entry name" value="Redoxin"/>
    <property type="match status" value="1"/>
</dbReference>
<evidence type="ECO:0000256" key="3">
    <source>
        <dbReference type="ARBA" id="ARBA00023157"/>
    </source>
</evidence>
<dbReference type="AlphaFoldDB" id="A0A1I2TSP2"/>
<dbReference type="RefSeq" id="WP_090992032.1">
    <property type="nucleotide sequence ID" value="NZ_FOPP01000001.1"/>
</dbReference>
<dbReference type="OrthoDB" id="1095575at2"/>
<sequence length="456" mass="51831">MEKVVKKFMLISLGLMLTTHALAVDGVKTVIKGTVNNRSIKVINIFKREMMRRPAASGIVKLNGQFQLTMDLKAAGFYLVSDSANKIKGFEMYLNPGDQISMEIVNDDFTLSGKGSVVNQLLYDLNRKYPYNESDPASHSQTYHHRIQAIQSSTVAEVIRKKSLLLGNAQGEYLNKVYGKLIESRVYPLMSSIMEVNFMDFDIRLLPEIVIYPNWSQLITEMMFSKMNAGRLKVHNINTWIADFGNLIENQRLKEDYVLAMLESSVSYGDFVSINEVIKVTLPLLKDQKKITRIKALKAKVAQRIGFYKNVMPGTDLSKYTFKDVNGNQVSISDFKGKLIYIDVWTTGCMPCMAEAPYLKRLEHEMQGEEIVFLSISCDSGAETWKKTLKSYKLDGGLQLLMNGYDDPFFEKIGKSAVPRFLILNREGKMLDYNSCKRPSNPLLKIYLTELVNKTK</sequence>
<dbReference type="GO" id="GO:0016491">
    <property type="term" value="F:oxidoreductase activity"/>
    <property type="evidence" value="ECO:0007669"/>
    <property type="project" value="InterPro"/>
</dbReference>
<dbReference type="STRING" id="414048.SAMN04489864_101569"/>
<dbReference type="GO" id="GO:0017004">
    <property type="term" value="P:cytochrome complex assembly"/>
    <property type="evidence" value="ECO:0007669"/>
    <property type="project" value="UniProtKB-KW"/>
</dbReference>
<comment type="subcellular location">
    <subcellularLocation>
        <location evidence="1">Cell envelope</location>
    </subcellularLocation>
</comment>
<dbReference type="PANTHER" id="PTHR42852">
    <property type="entry name" value="THIOL:DISULFIDE INTERCHANGE PROTEIN DSBE"/>
    <property type="match status" value="1"/>
</dbReference>
<keyword evidence="2" id="KW-0201">Cytochrome c-type biogenesis</keyword>
<evidence type="ECO:0000256" key="2">
    <source>
        <dbReference type="ARBA" id="ARBA00022748"/>
    </source>
</evidence>
<evidence type="ECO:0000313" key="7">
    <source>
        <dbReference type="EMBL" id="SFG67878.1"/>
    </source>
</evidence>
<keyword evidence="8" id="KW-1185">Reference proteome</keyword>
<keyword evidence="7" id="KW-0413">Isomerase</keyword>
<evidence type="ECO:0000259" key="6">
    <source>
        <dbReference type="PROSITE" id="PS51352"/>
    </source>
</evidence>
<dbReference type="Proteomes" id="UP000199666">
    <property type="component" value="Unassembled WGS sequence"/>
</dbReference>
<evidence type="ECO:0000256" key="1">
    <source>
        <dbReference type="ARBA" id="ARBA00004196"/>
    </source>
</evidence>
<dbReference type="PANTHER" id="PTHR42852:SF6">
    <property type="entry name" value="THIOL:DISULFIDE INTERCHANGE PROTEIN DSBE"/>
    <property type="match status" value="1"/>
</dbReference>
<dbReference type="InterPro" id="IPR050553">
    <property type="entry name" value="Thioredoxin_ResA/DsbE_sf"/>
</dbReference>